<dbReference type="InterPro" id="IPR000196">
    <property type="entry name" value="Ribosomal_eL19_dom"/>
</dbReference>
<feature type="compositionally biased region" description="Basic and acidic residues" evidence="1">
    <location>
        <begin position="194"/>
        <end position="231"/>
    </location>
</feature>
<dbReference type="SMART" id="SM01416">
    <property type="entry name" value="Ribosomal_L19e"/>
    <property type="match status" value="1"/>
</dbReference>
<proteinExistence type="predicted"/>
<protein>
    <submittedName>
        <fullName evidence="3">60S ribosomal protein L19-1</fullName>
    </submittedName>
</protein>
<dbReference type="InterPro" id="IPR057260">
    <property type="entry name" value="Ribosomal_L19e_C"/>
</dbReference>
<dbReference type="GO" id="GO:0003723">
    <property type="term" value="F:RNA binding"/>
    <property type="evidence" value="ECO:0007669"/>
    <property type="project" value="InterPro"/>
</dbReference>
<feature type="region of interest" description="Disordered" evidence="1">
    <location>
        <begin position="107"/>
        <end position="135"/>
    </location>
</feature>
<evidence type="ECO:0000313" key="4">
    <source>
        <dbReference type="Proteomes" id="UP000634136"/>
    </source>
</evidence>
<dbReference type="Pfam" id="PF25476">
    <property type="entry name" value="Ribosomal_L19e_C"/>
    <property type="match status" value="1"/>
</dbReference>
<dbReference type="SUPFAM" id="SSF48140">
    <property type="entry name" value="Ribosomal protein L19 (L19e)"/>
    <property type="match status" value="1"/>
</dbReference>
<sequence length="282" mass="32894">MESSPDNLRFVRCFLRRRLRRGALHELDFTGGRAITSTGKITDEILRTLADGDEEEEADCSPYVGGHGFLEASEAARRERPQMRKRQGQNIRKLVKDGFIIRKPTKIHSRSRARRMKEAKRKGRHSGYGKRKGTREARLPTKILWMRRMRVLRRLLRKYRESKKIDKHMYHDMYMKVKGNVFKNKRVLMESIHKSKAEKAREKTLSDQFEAKRAKSKASRERKLARKEERLAQGPGERAPPAASQPVSEFNFIIHVGELRKQRSKSSNDGRDTKHQGMSAEE</sequence>
<keyword evidence="4" id="KW-1185">Reference proteome</keyword>
<feature type="compositionally biased region" description="Basic residues" evidence="1">
    <location>
        <begin position="107"/>
        <end position="133"/>
    </location>
</feature>
<dbReference type="GO" id="GO:0003735">
    <property type="term" value="F:structural constituent of ribosome"/>
    <property type="evidence" value="ECO:0007669"/>
    <property type="project" value="InterPro"/>
</dbReference>
<dbReference type="Proteomes" id="UP000634136">
    <property type="component" value="Unassembled WGS sequence"/>
</dbReference>
<accession>A0A834T1Y9</accession>
<comment type="caution">
    <text evidence="3">The sequence shown here is derived from an EMBL/GenBank/DDBJ whole genome shotgun (WGS) entry which is preliminary data.</text>
</comment>
<dbReference type="Gene3D" id="1.10.1200.240">
    <property type="match status" value="1"/>
</dbReference>
<dbReference type="OrthoDB" id="5407653at2759"/>
<dbReference type="AlphaFoldDB" id="A0A834T1Y9"/>
<dbReference type="PANTHER" id="PTHR10722">
    <property type="entry name" value="60S RIBOSOMAL PROTEIN L19"/>
    <property type="match status" value="1"/>
</dbReference>
<dbReference type="EMBL" id="JAAIUW010000010">
    <property type="protein sequence ID" value="KAF7813522.1"/>
    <property type="molecule type" value="Genomic_DNA"/>
</dbReference>
<dbReference type="InterPro" id="IPR039547">
    <property type="entry name" value="Ribosomal_eL19"/>
</dbReference>
<feature type="domain" description="Large ribosomal subunit protein eL19" evidence="2">
    <location>
        <begin position="69"/>
        <end position="196"/>
    </location>
</feature>
<dbReference type="GO" id="GO:0006412">
    <property type="term" value="P:translation"/>
    <property type="evidence" value="ECO:0007669"/>
    <property type="project" value="InterPro"/>
</dbReference>
<reference evidence="3" key="1">
    <citation type="submission" date="2020-09" db="EMBL/GenBank/DDBJ databases">
        <title>Genome-Enabled Discovery of Anthraquinone Biosynthesis in Senna tora.</title>
        <authorList>
            <person name="Kang S.-H."/>
            <person name="Pandey R.P."/>
            <person name="Lee C.-M."/>
            <person name="Sim J.-S."/>
            <person name="Jeong J.-T."/>
            <person name="Choi B.-S."/>
            <person name="Jung M."/>
            <person name="Ginzburg D."/>
            <person name="Zhao K."/>
            <person name="Won S.Y."/>
            <person name="Oh T.-J."/>
            <person name="Yu Y."/>
            <person name="Kim N.-H."/>
            <person name="Lee O.R."/>
            <person name="Lee T.-H."/>
            <person name="Bashyal P."/>
            <person name="Kim T.-S."/>
            <person name="Lee W.-H."/>
            <person name="Kawkins C."/>
            <person name="Kim C.-K."/>
            <person name="Kim J.S."/>
            <person name="Ahn B.O."/>
            <person name="Rhee S.Y."/>
            <person name="Sohng J.K."/>
        </authorList>
    </citation>
    <scope>NUCLEOTIDE SEQUENCE</scope>
    <source>
        <tissue evidence="3">Leaf</tissue>
    </source>
</reference>
<feature type="region of interest" description="Disordered" evidence="1">
    <location>
        <begin position="194"/>
        <end position="282"/>
    </location>
</feature>
<name>A0A834T1Y9_9FABA</name>
<keyword evidence="3" id="KW-0689">Ribosomal protein</keyword>
<evidence type="ECO:0000313" key="3">
    <source>
        <dbReference type="EMBL" id="KAF7813522.1"/>
    </source>
</evidence>
<evidence type="ECO:0000256" key="1">
    <source>
        <dbReference type="SAM" id="MobiDB-lite"/>
    </source>
</evidence>
<dbReference type="FunFam" id="1.10.1200.240:FF:000001">
    <property type="entry name" value="Ribosomal protein L19"/>
    <property type="match status" value="1"/>
</dbReference>
<evidence type="ECO:0000259" key="2">
    <source>
        <dbReference type="SMART" id="SM01416"/>
    </source>
</evidence>
<keyword evidence="3" id="KW-0687">Ribonucleoprotein</keyword>
<dbReference type="GO" id="GO:0022625">
    <property type="term" value="C:cytosolic large ribosomal subunit"/>
    <property type="evidence" value="ECO:0007669"/>
    <property type="project" value="InterPro"/>
</dbReference>
<gene>
    <name evidence="3" type="ORF">G2W53_034498</name>
</gene>
<dbReference type="InterPro" id="IPR035970">
    <property type="entry name" value="60S_ribosomal_eL19_sf"/>
</dbReference>
<feature type="compositionally biased region" description="Basic and acidic residues" evidence="1">
    <location>
        <begin position="257"/>
        <end position="275"/>
    </location>
</feature>
<organism evidence="3 4">
    <name type="scientific">Senna tora</name>
    <dbReference type="NCBI Taxonomy" id="362788"/>
    <lineage>
        <taxon>Eukaryota</taxon>
        <taxon>Viridiplantae</taxon>
        <taxon>Streptophyta</taxon>
        <taxon>Embryophyta</taxon>
        <taxon>Tracheophyta</taxon>
        <taxon>Spermatophyta</taxon>
        <taxon>Magnoliopsida</taxon>
        <taxon>eudicotyledons</taxon>
        <taxon>Gunneridae</taxon>
        <taxon>Pentapetalae</taxon>
        <taxon>rosids</taxon>
        <taxon>fabids</taxon>
        <taxon>Fabales</taxon>
        <taxon>Fabaceae</taxon>
        <taxon>Caesalpinioideae</taxon>
        <taxon>Cassia clade</taxon>
        <taxon>Senna</taxon>
    </lineage>
</organism>